<feature type="compositionally biased region" description="Basic and acidic residues" evidence="2">
    <location>
        <begin position="641"/>
        <end position="669"/>
    </location>
</feature>
<feature type="region of interest" description="Disordered" evidence="2">
    <location>
        <begin position="641"/>
        <end position="735"/>
    </location>
</feature>
<dbReference type="OrthoDB" id="6256972at2759"/>
<feature type="compositionally biased region" description="Low complexity" evidence="2">
    <location>
        <begin position="497"/>
        <end position="507"/>
    </location>
</feature>
<keyword evidence="1" id="KW-0175">Coiled coil</keyword>
<feature type="compositionally biased region" description="Low complexity" evidence="2">
    <location>
        <begin position="684"/>
        <end position="702"/>
    </location>
</feature>
<accession>A0A8B8AJQ0</accession>
<feature type="compositionally biased region" description="Polar residues" evidence="2">
    <location>
        <begin position="674"/>
        <end position="683"/>
    </location>
</feature>
<dbReference type="GeneID" id="111103061"/>
<dbReference type="AlphaFoldDB" id="A0A8B8AJQ0"/>
<evidence type="ECO:0000256" key="1">
    <source>
        <dbReference type="SAM" id="Coils"/>
    </source>
</evidence>
<feature type="region of interest" description="Disordered" evidence="2">
    <location>
        <begin position="187"/>
        <end position="234"/>
    </location>
</feature>
<feature type="compositionally biased region" description="Basic and acidic residues" evidence="2">
    <location>
        <begin position="190"/>
        <end position="220"/>
    </location>
</feature>
<evidence type="ECO:0000313" key="3">
    <source>
        <dbReference type="Proteomes" id="UP000694844"/>
    </source>
</evidence>
<evidence type="ECO:0000313" key="4">
    <source>
        <dbReference type="RefSeq" id="XP_022291767.1"/>
    </source>
</evidence>
<dbReference type="Proteomes" id="UP000694844">
    <property type="component" value="Chromosome 7"/>
</dbReference>
<sequence length="974" mass="117083">MSDHFHKDGLYRWKRQTDNKVYSRSQKVATTSDIQNWIQKVEDASNKAAESVFQGKPAKHKSGKRVAALKTLDQLREHDTALTEAQDLLSQWMEEKVHLDVDDGGGDLYENDALYQRTLESKVKKEWDHLLDNNSEPIDMPRKVKEDKDDPYAYLDKMDEREAVDSIIEHMLNKKLVKDAFTEDLGLDDTSIHKDPRTKMELRHKQVKENREKREKELEKKRRAQQAKKTAQNQAKLMIMKEEKDKMMKARQEEMAIKKEMARIKKEMQEERKKQKETKKNEETEKKTVISEAKLMVDQEREKEREERLQRQLEMEERQRVLIQKMEEMEIRRKANEMKIMHNCFKAWYNIALERRLQMGKARALCDWKLLLRTWNAWRSVVRSRRLELETRQHEIDIIKTHRNNQVAENHHKCAILRKYFMAWQVWVQQELERKEMQDMQEKTKMKMAVFLEAASEGKLWKEVEEDEEDESVTSDIQKRPPPNVDDFFNSQPKRPSTSLSTVSTDTDVSRKQKRSPPNRIPTQAWQVTKKHLNLTPEEIARLGGGEPMEEQEKPTDLQVRKRFGTQPWMNTKYITNNFENRHKAQEKIIKDQQKQLHEQKRMIEELQFSKQKQTLQQQADTQKEIQNLLEKQPLSDSVLKERGWFPDQTRVKKGETKRNLENKEHHGDPLATERSTVSEGGQTSRTNVSSTTAVSSKSNSKYLALQKKMDERAEERAKKKKEREEKRRQTEEEKLEKLKAEEEELIRKEQEEKKARVAALQEKKRQEKLREQKRIEHEERIRQLSSLADEHYRKSLMKYKGMLRFKKLVEMTRQNEVKAMKHWRECLKRKALKQWKENVSEIQLEKEKMADKMFQYLLIKRCFRNWTLLKNHVEILDGRAKRYFNRNMKNKIFVSWREWAKQEKSDNIEKERRAREHCVWSLKSKYFLKWKRHPEELKKEKEREKRRKEMRLTVAALLPDYEGQDRNSCNLDQ</sequence>
<name>A0A8B8AJQ0_CRAVI</name>
<feature type="compositionally biased region" description="Basic and acidic residues" evidence="2">
    <location>
        <begin position="708"/>
        <end position="735"/>
    </location>
</feature>
<gene>
    <name evidence="4" type="primary">LOC111103061</name>
</gene>
<dbReference type="RefSeq" id="XP_022291767.1">
    <property type="nucleotide sequence ID" value="XM_022436059.1"/>
</dbReference>
<feature type="coiled-coil region" evidence="1">
    <location>
        <begin position="590"/>
        <end position="633"/>
    </location>
</feature>
<evidence type="ECO:0000256" key="2">
    <source>
        <dbReference type="SAM" id="MobiDB-lite"/>
    </source>
</evidence>
<dbReference type="KEGG" id="cvn:111103061"/>
<protein>
    <submittedName>
        <fullName evidence="4">Coiled-coil domain-containing protein 191-like isoform X1</fullName>
    </submittedName>
</protein>
<dbReference type="PANTHER" id="PTHR22028">
    <property type="entry name" value="SFI1 SPINDLE BODY DOMAIN-CONTAINING PROTEIN-RELATED"/>
    <property type="match status" value="1"/>
</dbReference>
<dbReference type="InterPro" id="IPR052270">
    <property type="entry name" value="CACF_protein"/>
</dbReference>
<organism evidence="3 4">
    <name type="scientific">Crassostrea virginica</name>
    <name type="common">Eastern oyster</name>
    <dbReference type="NCBI Taxonomy" id="6565"/>
    <lineage>
        <taxon>Eukaryota</taxon>
        <taxon>Metazoa</taxon>
        <taxon>Spiralia</taxon>
        <taxon>Lophotrochozoa</taxon>
        <taxon>Mollusca</taxon>
        <taxon>Bivalvia</taxon>
        <taxon>Autobranchia</taxon>
        <taxon>Pteriomorphia</taxon>
        <taxon>Ostreida</taxon>
        <taxon>Ostreoidea</taxon>
        <taxon>Ostreidae</taxon>
        <taxon>Crassostrea</taxon>
    </lineage>
</organism>
<reference evidence="4" key="1">
    <citation type="submission" date="2025-08" db="UniProtKB">
        <authorList>
            <consortium name="RefSeq"/>
        </authorList>
    </citation>
    <scope>IDENTIFICATION</scope>
    <source>
        <tissue evidence="4">Whole sample</tissue>
    </source>
</reference>
<dbReference type="PANTHER" id="PTHR22028:SF5">
    <property type="entry name" value="COILED-COIL DOMAIN-CONTAINING PROTEIN 191"/>
    <property type="match status" value="1"/>
</dbReference>
<proteinExistence type="predicted"/>
<feature type="compositionally biased region" description="Acidic residues" evidence="2">
    <location>
        <begin position="464"/>
        <end position="473"/>
    </location>
</feature>
<feature type="region of interest" description="Disordered" evidence="2">
    <location>
        <begin position="462"/>
        <end position="533"/>
    </location>
</feature>
<keyword evidence="3" id="KW-1185">Reference proteome</keyword>